<dbReference type="SUPFAM" id="SSF53448">
    <property type="entry name" value="Nucleotide-diphospho-sugar transferases"/>
    <property type="match status" value="1"/>
</dbReference>
<sequence>MTKPFNLNPAILLLAAGQSRRFNGVKQLSLVATSNGKTPLLQAKINTLLQLNLPLFAAIRDDIKLANFTPIKLNGSPKLTWITPQNSRLGMGHTIADSVDILLKQLPNCSHIVITLCDQVALDTAAYQSLVRLSAQQPEKIICCETQDGLSVPAVFPKAWFSQLKQLTGDKGAKHILNNAGDQRQTILLNQAIIDIDTKQELEDWNKAQTNQFTKECNALTGEKAC</sequence>
<accession>A0ABT5FJ72</accession>
<dbReference type="PANTHER" id="PTHR43777">
    <property type="entry name" value="MOLYBDENUM COFACTOR CYTIDYLYLTRANSFERASE"/>
    <property type="match status" value="1"/>
</dbReference>
<keyword evidence="1" id="KW-0460">Magnesium</keyword>
<dbReference type="PANTHER" id="PTHR43777:SF1">
    <property type="entry name" value="MOLYBDENUM COFACTOR CYTIDYLYLTRANSFERASE"/>
    <property type="match status" value="1"/>
</dbReference>
<dbReference type="Proteomes" id="UP001528411">
    <property type="component" value="Unassembled WGS sequence"/>
</dbReference>
<proteinExistence type="predicted"/>
<organism evidence="3 4">
    <name type="scientific">Psychrosphaera algicola</name>
    <dbReference type="NCBI Taxonomy" id="3023714"/>
    <lineage>
        <taxon>Bacteria</taxon>
        <taxon>Pseudomonadati</taxon>
        <taxon>Pseudomonadota</taxon>
        <taxon>Gammaproteobacteria</taxon>
        <taxon>Alteromonadales</taxon>
        <taxon>Pseudoalteromonadaceae</taxon>
        <taxon>Psychrosphaera</taxon>
    </lineage>
</organism>
<feature type="domain" description="MobA-like NTP transferase" evidence="2">
    <location>
        <begin position="12"/>
        <end position="179"/>
    </location>
</feature>
<comment type="caution">
    <text evidence="3">The sequence shown here is derived from an EMBL/GenBank/DDBJ whole genome shotgun (WGS) entry which is preliminary data.</text>
</comment>
<dbReference type="RefSeq" id="WP_272182275.1">
    <property type="nucleotide sequence ID" value="NZ_JAQOMS010000002.1"/>
</dbReference>
<dbReference type="EMBL" id="JAQOMS010000002">
    <property type="protein sequence ID" value="MDC2891256.1"/>
    <property type="molecule type" value="Genomic_DNA"/>
</dbReference>
<evidence type="ECO:0000313" key="3">
    <source>
        <dbReference type="EMBL" id="MDC2891256.1"/>
    </source>
</evidence>
<evidence type="ECO:0000313" key="4">
    <source>
        <dbReference type="Proteomes" id="UP001528411"/>
    </source>
</evidence>
<name>A0ABT5FJ72_9GAMM</name>
<gene>
    <name evidence="3" type="ORF">PN838_24045</name>
</gene>
<dbReference type="CDD" id="cd04182">
    <property type="entry name" value="GT_2_like_f"/>
    <property type="match status" value="1"/>
</dbReference>
<dbReference type="Pfam" id="PF12804">
    <property type="entry name" value="NTP_transf_3"/>
    <property type="match status" value="1"/>
</dbReference>
<evidence type="ECO:0000256" key="1">
    <source>
        <dbReference type="ARBA" id="ARBA00022842"/>
    </source>
</evidence>
<dbReference type="Gene3D" id="3.90.550.10">
    <property type="entry name" value="Spore Coat Polysaccharide Biosynthesis Protein SpsA, Chain A"/>
    <property type="match status" value="1"/>
</dbReference>
<dbReference type="InterPro" id="IPR025877">
    <property type="entry name" value="MobA-like_NTP_Trfase"/>
</dbReference>
<protein>
    <submittedName>
        <fullName evidence="3">Nucleotidyltransferase family protein</fullName>
    </submittedName>
</protein>
<evidence type="ECO:0000259" key="2">
    <source>
        <dbReference type="Pfam" id="PF12804"/>
    </source>
</evidence>
<reference evidence="3 4" key="1">
    <citation type="submission" date="2023-01" db="EMBL/GenBank/DDBJ databases">
        <title>Psychrosphaera sp. nov., isolated from marine algae.</title>
        <authorList>
            <person name="Bayburt H."/>
            <person name="Choi B.J."/>
            <person name="Kim J.M."/>
            <person name="Choi D.G."/>
            <person name="Jeon C.O."/>
        </authorList>
    </citation>
    <scope>NUCLEOTIDE SEQUENCE [LARGE SCALE GENOMIC DNA]</scope>
    <source>
        <strain evidence="3 4">G1-22</strain>
    </source>
</reference>
<dbReference type="InterPro" id="IPR029044">
    <property type="entry name" value="Nucleotide-diphossugar_trans"/>
</dbReference>
<keyword evidence="4" id="KW-1185">Reference proteome</keyword>